<feature type="domain" description="Acyl-CoA dehydrogenase/oxidase N-terminal" evidence="4">
    <location>
        <begin position="33"/>
        <end position="104"/>
    </location>
</feature>
<evidence type="ECO:0000313" key="6">
    <source>
        <dbReference type="EMBL" id="CAD7027606.1"/>
    </source>
</evidence>
<dbReference type="InterPro" id="IPR009100">
    <property type="entry name" value="AcylCoA_DH/oxidase_NM_dom_sf"/>
</dbReference>
<dbReference type="Pfam" id="PF08028">
    <property type="entry name" value="Acyl-CoA_dh_2"/>
    <property type="match status" value="1"/>
</dbReference>
<dbReference type="Pfam" id="PF02770">
    <property type="entry name" value="Acyl-CoA_dh_M"/>
    <property type="match status" value="1"/>
</dbReference>
<dbReference type="Gene3D" id="2.40.110.10">
    <property type="entry name" value="Butyryl-CoA Dehydrogenase, subunit A, domain 2"/>
    <property type="match status" value="1"/>
</dbReference>
<evidence type="ECO:0000313" key="7">
    <source>
        <dbReference type="Proteomes" id="UP000606921"/>
    </source>
</evidence>
<evidence type="ECO:0000259" key="4">
    <source>
        <dbReference type="Pfam" id="PF02771"/>
    </source>
</evidence>
<evidence type="ECO:0000259" key="5">
    <source>
        <dbReference type="Pfam" id="PF08028"/>
    </source>
</evidence>
<evidence type="ECO:0000256" key="1">
    <source>
        <dbReference type="ARBA" id="ARBA00022630"/>
    </source>
</evidence>
<dbReference type="Gene3D" id="1.10.540.10">
    <property type="entry name" value="Acyl-CoA dehydrogenase/oxidase, N-terminal domain"/>
    <property type="match status" value="1"/>
</dbReference>
<keyword evidence="7" id="KW-1185">Reference proteome</keyword>
<feature type="domain" description="Acyl-CoA dehydrogenase C-terminal" evidence="5">
    <location>
        <begin position="254"/>
        <end position="364"/>
    </location>
</feature>
<dbReference type="InterPro" id="IPR013107">
    <property type="entry name" value="Acyl-CoA_DH_C"/>
</dbReference>
<dbReference type="SUPFAM" id="SSF47203">
    <property type="entry name" value="Acyl-CoA dehydrogenase C-terminal domain-like"/>
    <property type="match status" value="1"/>
</dbReference>
<dbReference type="PANTHER" id="PTHR43884:SF25">
    <property type="entry name" value="ACYL-COA DEHYDROGENASE YDBM-RELATED"/>
    <property type="match status" value="1"/>
</dbReference>
<organism evidence="6 7">
    <name type="scientific">Pseudorhizobium endolithicum</name>
    <dbReference type="NCBI Taxonomy" id="1191678"/>
    <lineage>
        <taxon>Bacteria</taxon>
        <taxon>Pseudomonadati</taxon>
        <taxon>Pseudomonadota</taxon>
        <taxon>Alphaproteobacteria</taxon>
        <taxon>Hyphomicrobiales</taxon>
        <taxon>Rhizobiaceae</taxon>
        <taxon>Rhizobium/Agrobacterium group</taxon>
        <taxon>Pseudorhizobium</taxon>
    </lineage>
</organism>
<sequence length="388" mass="41651">MQSLAETATQPEAFVRKPDIVEIAKSLSIALGERAAAADERDEFVRENYALLKEAGLVEAGVPVELGGGGAELPELAEMLRILAHACGSTALAFAMHTHQVAIPAWRWRHQNVSAVEPLLKRVAAERLVLLSSGGSDWIGGSGKAEKVEGGYRISARKAFTSGAEAGNILMTGAIHDGADGTRSVIHFGVPMAAPEVRIENTWHTLGMRGTGSNDVVLDNLFIPDANVAFSRRSGEWHPVFQIISTLAFPLIYAVYLGVAESAREIAITTARKKQPSEDATNIAGRMDTALRAAQLAHRWMVEVAMRNSPSAESVNEVMIGRSLVARHAIEATELAMELAGGASFYRANGLERRFRDIQGARFHPLQAGPQARYAGAMALGQPVANIF</sequence>
<evidence type="ECO:0000256" key="2">
    <source>
        <dbReference type="ARBA" id="ARBA00023002"/>
    </source>
</evidence>
<dbReference type="Pfam" id="PF02771">
    <property type="entry name" value="Acyl-CoA_dh_N"/>
    <property type="match status" value="1"/>
</dbReference>
<dbReference type="EMBL" id="CABFWF030000006">
    <property type="protein sequence ID" value="CAD7027606.1"/>
    <property type="molecule type" value="Genomic_DNA"/>
</dbReference>
<dbReference type="Proteomes" id="UP000606921">
    <property type="component" value="Unassembled WGS sequence"/>
</dbReference>
<dbReference type="SUPFAM" id="SSF56645">
    <property type="entry name" value="Acyl-CoA dehydrogenase NM domain-like"/>
    <property type="match status" value="1"/>
</dbReference>
<name>A0ABN7JEZ8_9HYPH</name>
<dbReference type="Gene3D" id="1.20.140.10">
    <property type="entry name" value="Butyryl-CoA Dehydrogenase, subunit A, domain 3"/>
    <property type="match status" value="1"/>
</dbReference>
<evidence type="ECO:0000259" key="3">
    <source>
        <dbReference type="Pfam" id="PF02770"/>
    </source>
</evidence>
<dbReference type="InterPro" id="IPR037069">
    <property type="entry name" value="AcylCoA_DH/ox_N_sf"/>
</dbReference>
<gene>
    <name evidence="6" type="ORF">REJC140_02522</name>
</gene>
<dbReference type="PIRSF" id="PIRSF016578">
    <property type="entry name" value="HsaA"/>
    <property type="match status" value="1"/>
</dbReference>
<comment type="caution">
    <text evidence="6">The sequence shown here is derived from an EMBL/GenBank/DDBJ whole genome shotgun (WGS) entry which is preliminary data.</text>
</comment>
<proteinExistence type="predicted"/>
<feature type="domain" description="Acyl-CoA oxidase/dehydrogenase middle" evidence="3">
    <location>
        <begin position="134"/>
        <end position="220"/>
    </location>
</feature>
<dbReference type="InterPro" id="IPR046373">
    <property type="entry name" value="Acyl-CoA_Oxase/DH_mid-dom_sf"/>
</dbReference>
<keyword evidence="1" id="KW-0285">Flavoprotein</keyword>
<dbReference type="PANTHER" id="PTHR43884">
    <property type="entry name" value="ACYL-COA DEHYDROGENASE"/>
    <property type="match status" value="1"/>
</dbReference>
<dbReference type="InterPro" id="IPR006091">
    <property type="entry name" value="Acyl-CoA_Oxase/DH_mid-dom"/>
</dbReference>
<protein>
    <submittedName>
        <fullName evidence="6">Acyl-CoA dehydrogenase</fullName>
    </submittedName>
</protein>
<keyword evidence="2" id="KW-0560">Oxidoreductase</keyword>
<reference evidence="6 7" key="1">
    <citation type="submission" date="2020-11" db="EMBL/GenBank/DDBJ databases">
        <authorList>
            <person name="Lassalle F."/>
        </authorList>
    </citation>
    <scope>NUCLEOTIDE SEQUENCE [LARGE SCALE GENOMIC DNA]</scope>
    <source>
        <strain evidence="6 7">JC140</strain>
    </source>
</reference>
<dbReference type="InterPro" id="IPR036250">
    <property type="entry name" value="AcylCo_DH-like_C"/>
</dbReference>
<dbReference type="InterPro" id="IPR013786">
    <property type="entry name" value="AcylCoA_DH/ox_N"/>
</dbReference>
<dbReference type="RefSeq" id="WP_142591727.1">
    <property type="nucleotide sequence ID" value="NZ_CABFWF030000006.1"/>
</dbReference>
<accession>A0ABN7JEZ8</accession>